<dbReference type="CDD" id="cd01428">
    <property type="entry name" value="ADK"/>
    <property type="match status" value="1"/>
</dbReference>
<dbReference type="InterPro" id="IPR006259">
    <property type="entry name" value="Adenyl_kin_sub"/>
</dbReference>
<dbReference type="Proteomes" id="UP000018208">
    <property type="component" value="Unassembled WGS sequence"/>
</dbReference>
<dbReference type="EMBL" id="AUWU02000004">
    <property type="protein sequence ID" value="KAH0574197.1"/>
    <property type="molecule type" value="Genomic_DNA"/>
</dbReference>
<keyword evidence="3 4" id="KW-0418">Kinase</keyword>
<reference evidence="7" key="3">
    <citation type="submission" date="2020-12" db="EMBL/GenBank/DDBJ databases">
        <title>New Spironucleus salmonicida genome in near-complete chromosomes.</title>
        <authorList>
            <person name="Xu F."/>
            <person name="Kurt Z."/>
            <person name="Jimenez-Gonzalez A."/>
            <person name="Astvaldsson A."/>
            <person name="Andersson J.O."/>
            <person name="Svard S.G."/>
        </authorList>
    </citation>
    <scope>NUCLEOTIDE SEQUENCE</scope>
    <source>
        <strain evidence="7">ATCC 50377</strain>
    </source>
</reference>
<evidence type="ECO:0000256" key="2">
    <source>
        <dbReference type="ARBA" id="ARBA00022741"/>
    </source>
</evidence>
<gene>
    <name evidence="5" type="ORF">SS50377_10719</name>
    <name evidence="7" type="ORF">SS50377_24144</name>
</gene>
<dbReference type="InterPro" id="IPR033690">
    <property type="entry name" value="Adenylat_kinase_CS"/>
</dbReference>
<evidence type="ECO:0000313" key="7">
    <source>
        <dbReference type="EMBL" id="KAH0574197.1"/>
    </source>
</evidence>
<evidence type="ECO:0000256" key="3">
    <source>
        <dbReference type="ARBA" id="ARBA00022777"/>
    </source>
</evidence>
<dbReference type="EMBL" id="KI545966">
    <property type="protein sequence ID" value="EST49026.1"/>
    <property type="molecule type" value="Genomic_DNA"/>
</dbReference>
<dbReference type="EMBL" id="JX549104">
    <property type="protein sequence ID" value="AFV80079.1"/>
    <property type="molecule type" value="Genomic_DNA"/>
</dbReference>
<protein>
    <submittedName>
        <fullName evidence="5">Adenylate kinase 1</fullName>
    </submittedName>
</protein>
<dbReference type="PRINTS" id="PR00094">
    <property type="entry name" value="ADENYLTKNASE"/>
</dbReference>
<dbReference type="GO" id="GO:0004017">
    <property type="term" value="F:AMP kinase activity"/>
    <property type="evidence" value="ECO:0007669"/>
    <property type="project" value="InterPro"/>
</dbReference>
<dbReference type="Pfam" id="PF00406">
    <property type="entry name" value="ADK"/>
    <property type="match status" value="1"/>
</dbReference>
<comment type="similarity">
    <text evidence="4">Belongs to the adenylate kinase family.</text>
</comment>
<dbReference type="VEuPathDB" id="GiardiaDB:SS50377_24144"/>
<keyword evidence="2" id="KW-0547">Nucleotide-binding</keyword>
<keyword evidence="1 4" id="KW-0808">Transferase</keyword>
<dbReference type="SUPFAM" id="SSF52540">
    <property type="entry name" value="P-loop containing nucleoside triphosphate hydrolases"/>
    <property type="match status" value="1"/>
</dbReference>
<name>K7R5G6_9EUKA</name>
<dbReference type="OrthoDB" id="439792at2759"/>
<evidence type="ECO:0000313" key="5">
    <source>
        <dbReference type="EMBL" id="AFV80079.1"/>
    </source>
</evidence>
<proteinExistence type="inferred from homology"/>
<reference evidence="6 7" key="2">
    <citation type="journal article" date="2014" name="PLoS Genet.">
        <title>The Genome of Spironucleus salmonicida Highlights a Fish Pathogen Adapted to Fluctuating Environments.</title>
        <authorList>
            <person name="Xu F."/>
            <person name="Jerlstrom-Hultqvist J."/>
            <person name="Einarsson E."/>
            <person name="Astvaldsson A."/>
            <person name="Svard S.G."/>
            <person name="Andersson J.O."/>
        </authorList>
    </citation>
    <scope>NUCLEOTIDE SEQUENCE</scope>
    <source>
        <strain evidence="7">ATCC 50377</strain>
    </source>
</reference>
<evidence type="ECO:0000256" key="1">
    <source>
        <dbReference type="ARBA" id="ARBA00022679"/>
    </source>
</evidence>
<dbReference type="InterPro" id="IPR000850">
    <property type="entry name" value="Adenylat/UMP-CMP_kin"/>
</dbReference>
<sequence>MNPHHVILLGPPGSGKGTQAKFLVQNYELTHISTGNLLRAEMQGKTELGAKAKDFIDKGALVPDSLVIDMLVKFIKTLDPSKGWLLDGFPRTAAQALEITKQSILTPTSIIELLVNEDTICERMSGRRFDPITGDTYHIVNDPAPVAIAERCIVRSDDKIEIIKERFQIYRDQCAGIHEVFGDQVKKLSVDGSTISQVSAQIKDILG</sequence>
<dbReference type="NCBIfam" id="TIGR01351">
    <property type="entry name" value="adk"/>
    <property type="match status" value="1"/>
</dbReference>
<keyword evidence="8" id="KW-1185">Reference proteome</keyword>
<organism evidence="5">
    <name type="scientific">Spironucleus salmonicida</name>
    <dbReference type="NCBI Taxonomy" id="348837"/>
    <lineage>
        <taxon>Eukaryota</taxon>
        <taxon>Metamonada</taxon>
        <taxon>Diplomonadida</taxon>
        <taxon>Hexamitidae</taxon>
        <taxon>Hexamitinae</taxon>
        <taxon>Spironucleus</taxon>
    </lineage>
</organism>
<dbReference type="Gene3D" id="3.40.50.300">
    <property type="entry name" value="P-loop containing nucleotide triphosphate hydrolases"/>
    <property type="match status" value="1"/>
</dbReference>
<dbReference type="GO" id="GO:0005524">
    <property type="term" value="F:ATP binding"/>
    <property type="evidence" value="ECO:0007669"/>
    <property type="project" value="InterPro"/>
</dbReference>
<reference evidence="5" key="1">
    <citation type="journal article" date="2013" name="Nat. Commun.">
        <title>Hydrogenosomes in the diplomonad Spironucleus salmonicida.</title>
        <authorList>
            <person name="Jerlstrom-Hultqvist J."/>
            <person name="Einarsson E."/>
            <person name="Xu F."/>
            <person name="Hjort K."/>
            <person name="Ek B."/>
            <person name="Steinhauf D."/>
            <person name="Hultenby K."/>
            <person name="Bergquist J."/>
            <person name="Andersson J.O."/>
            <person name="Svard S.G."/>
        </authorList>
    </citation>
    <scope>NUCLEOTIDE SEQUENCE</scope>
    <source>
        <strain evidence="5">ATCC 50377</strain>
    </source>
</reference>
<dbReference type="InterPro" id="IPR027417">
    <property type="entry name" value="P-loop_NTPase"/>
</dbReference>
<dbReference type="PROSITE" id="PS00113">
    <property type="entry name" value="ADENYLATE_KINASE"/>
    <property type="match status" value="1"/>
</dbReference>
<dbReference type="PANTHER" id="PTHR23359">
    <property type="entry name" value="NUCLEOTIDE KINASE"/>
    <property type="match status" value="1"/>
</dbReference>
<evidence type="ECO:0000313" key="8">
    <source>
        <dbReference type="Proteomes" id="UP000018208"/>
    </source>
</evidence>
<dbReference type="AlphaFoldDB" id="K7R5G6"/>
<evidence type="ECO:0000313" key="6">
    <source>
        <dbReference type="EMBL" id="EST49026.1"/>
    </source>
</evidence>
<accession>K7R5G6</accession>
<dbReference type="HAMAP" id="MF_00235">
    <property type="entry name" value="Adenylate_kinase_Adk"/>
    <property type="match status" value="1"/>
</dbReference>
<evidence type="ECO:0000256" key="4">
    <source>
        <dbReference type="RuleBase" id="RU003330"/>
    </source>
</evidence>